<evidence type="ECO:0000256" key="1">
    <source>
        <dbReference type="SAM" id="MobiDB-lite"/>
    </source>
</evidence>
<feature type="region of interest" description="Disordered" evidence="1">
    <location>
        <begin position="38"/>
        <end position="60"/>
    </location>
</feature>
<name>A0A0A8XY47_ARUDO</name>
<feature type="compositionally biased region" description="Basic and acidic residues" evidence="1">
    <location>
        <begin position="47"/>
        <end position="60"/>
    </location>
</feature>
<accession>A0A0A8XY47</accession>
<reference evidence="2" key="2">
    <citation type="journal article" date="2015" name="Data Brief">
        <title>Shoot transcriptome of the giant reed, Arundo donax.</title>
        <authorList>
            <person name="Barrero R.A."/>
            <person name="Guerrero F.D."/>
            <person name="Moolhuijzen P."/>
            <person name="Goolsby J.A."/>
            <person name="Tidwell J."/>
            <person name="Bellgard S.E."/>
            <person name="Bellgard M.I."/>
        </authorList>
    </citation>
    <scope>NUCLEOTIDE SEQUENCE</scope>
    <source>
        <tissue evidence="2">Shoot tissue taken approximately 20 cm above the soil surface</tissue>
    </source>
</reference>
<protein>
    <submittedName>
        <fullName evidence="2">Uncharacterized protein</fullName>
    </submittedName>
</protein>
<proteinExistence type="predicted"/>
<reference evidence="2" key="1">
    <citation type="submission" date="2014-09" db="EMBL/GenBank/DDBJ databases">
        <authorList>
            <person name="Magalhaes I.L.F."/>
            <person name="Oliveira U."/>
            <person name="Santos F.R."/>
            <person name="Vidigal T.H.D.A."/>
            <person name="Brescovit A.D."/>
            <person name="Santos A.J."/>
        </authorList>
    </citation>
    <scope>NUCLEOTIDE SEQUENCE</scope>
    <source>
        <tissue evidence="2">Shoot tissue taken approximately 20 cm above the soil surface</tissue>
    </source>
</reference>
<dbReference type="EMBL" id="GBRH01280217">
    <property type="protein sequence ID" value="JAD17678.1"/>
    <property type="molecule type" value="Transcribed_RNA"/>
</dbReference>
<organism evidence="2">
    <name type="scientific">Arundo donax</name>
    <name type="common">Giant reed</name>
    <name type="synonym">Donax arundinaceus</name>
    <dbReference type="NCBI Taxonomy" id="35708"/>
    <lineage>
        <taxon>Eukaryota</taxon>
        <taxon>Viridiplantae</taxon>
        <taxon>Streptophyta</taxon>
        <taxon>Embryophyta</taxon>
        <taxon>Tracheophyta</taxon>
        <taxon>Spermatophyta</taxon>
        <taxon>Magnoliopsida</taxon>
        <taxon>Liliopsida</taxon>
        <taxon>Poales</taxon>
        <taxon>Poaceae</taxon>
        <taxon>PACMAD clade</taxon>
        <taxon>Arundinoideae</taxon>
        <taxon>Arundineae</taxon>
        <taxon>Arundo</taxon>
    </lineage>
</organism>
<evidence type="ECO:0000313" key="2">
    <source>
        <dbReference type="EMBL" id="JAD17678.1"/>
    </source>
</evidence>
<dbReference type="AlphaFoldDB" id="A0A0A8XY47"/>
<sequence length="60" mass="6773">MVERGSRRRLVLLRIGGDWRGTTDRISGGLARTWRICGGGGRKLKSNRQDPNHRGAETRK</sequence>